<keyword evidence="3" id="KW-0479">Metal-binding</keyword>
<dbReference type="InterPro" id="IPR050597">
    <property type="entry name" value="Cytochrome_c_Oxidase_Subunit"/>
</dbReference>
<dbReference type="PANTHER" id="PTHR33751">
    <property type="entry name" value="CBB3-TYPE CYTOCHROME C OXIDASE SUBUNIT FIXP"/>
    <property type="match status" value="1"/>
</dbReference>
<dbReference type="PANTHER" id="PTHR33751:SF9">
    <property type="entry name" value="CYTOCHROME C4"/>
    <property type="match status" value="1"/>
</dbReference>
<organism evidence="7">
    <name type="scientific">bioreactor metagenome</name>
    <dbReference type="NCBI Taxonomy" id="1076179"/>
    <lineage>
        <taxon>unclassified sequences</taxon>
        <taxon>metagenomes</taxon>
        <taxon>ecological metagenomes</taxon>
    </lineage>
</organism>
<name>A0A645JE04_9ZZZZ</name>
<keyword evidence="2" id="KW-0349">Heme</keyword>
<dbReference type="GO" id="GO:0009055">
    <property type="term" value="F:electron transfer activity"/>
    <property type="evidence" value="ECO:0007669"/>
    <property type="project" value="InterPro"/>
</dbReference>
<gene>
    <name evidence="7" type="ORF">SDC9_209295</name>
</gene>
<evidence type="ECO:0000259" key="6">
    <source>
        <dbReference type="PROSITE" id="PS51007"/>
    </source>
</evidence>
<keyword evidence="5" id="KW-0408">Iron</keyword>
<dbReference type="Pfam" id="PF00034">
    <property type="entry name" value="Cytochrom_C"/>
    <property type="match status" value="1"/>
</dbReference>
<dbReference type="SUPFAM" id="SSF46626">
    <property type="entry name" value="Cytochrome c"/>
    <property type="match status" value="1"/>
</dbReference>
<feature type="domain" description="Cytochrome c" evidence="6">
    <location>
        <begin position="21"/>
        <end position="104"/>
    </location>
</feature>
<dbReference type="GO" id="GO:0046872">
    <property type="term" value="F:metal ion binding"/>
    <property type="evidence" value="ECO:0007669"/>
    <property type="project" value="UniProtKB-KW"/>
</dbReference>
<dbReference type="Gene3D" id="1.10.760.10">
    <property type="entry name" value="Cytochrome c-like domain"/>
    <property type="match status" value="1"/>
</dbReference>
<sequence>MINTCIRIATCGILLLPAFAANGGDGVSVAQSLAATCANCHGTNGRLPAQEAVPALAGRSADWIRQQLAAFRNYARSSTVMQQIVRGYSEEEIDMIADWLARNGD</sequence>
<evidence type="ECO:0000313" key="7">
    <source>
        <dbReference type="EMBL" id="MPN61557.1"/>
    </source>
</evidence>
<comment type="caution">
    <text evidence="7">The sequence shown here is derived from an EMBL/GenBank/DDBJ whole genome shotgun (WGS) entry which is preliminary data.</text>
</comment>
<accession>A0A645JE04</accession>
<dbReference type="PROSITE" id="PS51007">
    <property type="entry name" value="CYTC"/>
    <property type="match status" value="1"/>
</dbReference>
<dbReference type="EMBL" id="VSSQ01138314">
    <property type="protein sequence ID" value="MPN61557.1"/>
    <property type="molecule type" value="Genomic_DNA"/>
</dbReference>
<evidence type="ECO:0000256" key="5">
    <source>
        <dbReference type="ARBA" id="ARBA00023004"/>
    </source>
</evidence>
<dbReference type="GO" id="GO:0020037">
    <property type="term" value="F:heme binding"/>
    <property type="evidence" value="ECO:0007669"/>
    <property type="project" value="InterPro"/>
</dbReference>
<keyword evidence="1" id="KW-0813">Transport</keyword>
<proteinExistence type="predicted"/>
<dbReference type="InterPro" id="IPR036909">
    <property type="entry name" value="Cyt_c-like_dom_sf"/>
</dbReference>
<dbReference type="InterPro" id="IPR009056">
    <property type="entry name" value="Cyt_c-like_dom"/>
</dbReference>
<keyword evidence="4" id="KW-0249">Electron transport</keyword>
<evidence type="ECO:0000256" key="2">
    <source>
        <dbReference type="ARBA" id="ARBA00022617"/>
    </source>
</evidence>
<protein>
    <recommendedName>
        <fullName evidence="6">Cytochrome c domain-containing protein</fullName>
    </recommendedName>
</protein>
<evidence type="ECO:0000256" key="3">
    <source>
        <dbReference type="ARBA" id="ARBA00022723"/>
    </source>
</evidence>
<reference evidence="7" key="1">
    <citation type="submission" date="2019-08" db="EMBL/GenBank/DDBJ databases">
        <authorList>
            <person name="Kucharzyk K."/>
            <person name="Murdoch R.W."/>
            <person name="Higgins S."/>
            <person name="Loffler F."/>
        </authorList>
    </citation>
    <scope>NUCLEOTIDE SEQUENCE</scope>
</reference>
<evidence type="ECO:0000256" key="1">
    <source>
        <dbReference type="ARBA" id="ARBA00022448"/>
    </source>
</evidence>
<dbReference type="AlphaFoldDB" id="A0A645JE04"/>
<evidence type="ECO:0000256" key="4">
    <source>
        <dbReference type="ARBA" id="ARBA00022982"/>
    </source>
</evidence>